<dbReference type="Proteomes" id="UP000694727">
    <property type="component" value="Unplaced"/>
</dbReference>
<dbReference type="FunFam" id="1.20.58.70:FF:000001">
    <property type="entry name" value="Syntaxin 3"/>
    <property type="match status" value="1"/>
</dbReference>
<dbReference type="PANTHER" id="PTHR19957:SF34">
    <property type="entry name" value="SYNTAXIN-3"/>
    <property type="match status" value="1"/>
</dbReference>
<protein>
    <submittedName>
        <fullName evidence="9">Syntaxin 3</fullName>
    </submittedName>
</protein>
<gene>
    <name evidence="9" type="primary">STX3</name>
</gene>
<evidence type="ECO:0000256" key="6">
    <source>
        <dbReference type="ARBA" id="ARBA00023136"/>
    </source>
</evidence>
<dbReference type="Ensembl" id="ENSSSCT00025048372.1">
    <property type="protein sequence ID" value="ENSSSCP00025020730.1"/>
    <property type="gene ID" value="ENSSSCG00025034096.1"/>
</dbReference>
<dbReference type="PANTHER" id="PTHR19957">
    <property type="entry name" value="SYNTAXIN"/>
    <property type="match status" value="1"/>
</dbReference>
<evidence type="ECO:0000256" key="1">
    <source>
        <dbReference type="ARBA" id="ARBA00004211"/>
    </source>
</evidence>
<accession>A0A8D0RS91</accession>
<dbReference type="SMART" id="SM00503">
    <property type="entry name" value="SynN"/>
    <property type="match status" value="1"/>
</dbReference>
<dbReference type="SUPFAM" id="SSF47661">
    <property type="entry name" value="t-snare proteins"/>
    <property type="match status" value="1"/>
</dbReference>
<evidence type="ECO:0000256" key="5">
    <source>
        <dbReference type="ARBA" id="ARBA00023054"/>
    </source>
</evidence>
<organism evidence="9 10">
    <name type="scientific">Sus scrofa</name>
    <name type="common">Pig</name>
    <dbReference type="NCBI Taxonomy" id="9823"/>
    <lineage>
        <taxon>Eukaryota</taxon>
        <taxon>Metazoa</taxon>
        <taxon>Chordata</taxon>
        <taxon>Craniata</taxon>
        <taxon>Vertebrata</taxon>
        <taxon>Euteleostomi</taxon>
        <taxon>Mammalia</taxon>
        <taxon>Eutheria</taxon>
        <taxon>Laurasiatheria</taxon>
        <taxon>Artiodactyla</taxon>
        <taxon>Suina</taxon>
        <taxon>Suidae</taxon>
        <taxon>Sus</taxon>
    </lineage>
</organism>
<feature type="domain" description="T-SNARE coiled-coil homology" evidence="8">
    <location>
        <begin position="191"/>
        <end position="226"/>
    </location>
</feature>
<dbReference type="InterPro" id="IPR010989">
    <property type="entry name" value="SNARE"/>
</dbReference>
<dbReference type="InterPro" id="IPR045242">
    <property type="entry name" value="Syntaxin"/>
</dbReference>
<dbReference type="Gene3D" id="1.20.58.70">
    <property type="match status" value="1"/>
</dbReference>
<reference evidence="9" key="1">
    <citation type="submission" date="2025-08" db="UniProtKB">
        <authorList>
            <consortium name="Ensembl"/>
        </authorList>
    </citation>
    <scope>IDENTIFICATION</scope>
</reference>
<evidence type="ECO:0000313" key="9">
    <source>
        <dbReference type="Ensembl" id="ENSSSCP00025020730.1"/>
    </source>
</evidence>
<evidence type="ECO:0000256" key="4">
    <source>
        <dbReference type="ARBA" id="ARBA00022989"/>
    </source>
</evidence>
<name>A0A8D0RS91_PIG</name>
<comment type="subcellular location">
    <subcellularLocation>
        <location evidence="1">Membrane</location>
        <topology evidence="1">Single-pass type IV membrane protein</topology>
    </subcellularLocation>
</comment>
<evidence type="ECO:0000256" key="2">
    <source>
        <dbReference type="ARBA" id="ARBA00009063"/>
    </source>
</evidence>
<evidence type="ECO:0000256" key="7">
    <source>
        <dbReference type="SAM" id="Coils"/>
    </source>
</evidence>
<proteinExistence type="inferred from homology"/>
<keyword evidence="6" id="KW-0472">Membrane</keyword>
<evidence type="ECO:0000259" key="8">
    <source>
        <dbReference type="PROSITE" id="PS50192"/>
    </source>
</evidence>
<dbReference type="Pfam" id="PF00804">
    <property type="entry name" value="Syntaxin"/>
    <property type="match status" value="1"/>
</dbReference>
<comment type="similarity">
    <text evidence="2">Belongs to the syntaxin family.</text>
</comment>
<dbReference type="InterPro" id="IPR006011">
    <property type="entry name" value="Syntaxin_N"/>
</dbReference>
<dbReference type="PROSITE" id="PS50192">
    <property type="entry name" value="T_SNARE"/>
    <property type="match status" value="1"/>
</dbReference>
<dbReference type="AlphaFoldDB" id="A0A8D0RS91"/>
<keyword evidence="5 7" id="KW-0175">Coiled coil</keyword>
<dbReference type="GO" id="GO:0016192">
    <property type="term" value="P:vesicle-mediated transport"/>
    <property type="evidence" value="ECO:0007669"/>
    <property type="project" value="InterPro"/>
</dbReference>
<dbReference type="CDD" id="cd00179">
    <property type="entry name" value="SynN"/>
    <property type="match status" value="1"/>
</dbReference>
<sequence>MKDRLEQLKAKQLTQDDDADEVEIAVDNTAFMDEFFSEIEETRLNIDKISEHVEEAKKLYSIILSAPIPEPKTKDDLEQLTTEIKKRANNVRNKLKSMERHIEEDEVRSSADLRIRKSQHSVLSRKFVEVMTKYNEAQVDFRERSKGRIQRQLEITGKKTTDEELEEMLESGNPAIFTSGIIDSQISKQALSEIEGRHKDIVRLESSIKELHDMFMDIAMLVENQSLISLQPCGATLVVFSWERSVHGFPEREWDPFLCFLVTILDPADHLALEESELPIQPFSCPTGSEAPSPGLYGPTQLLFLPSDVSNHALHLGEPIWDLPQVLNFLPHGVFFSPELQFFFFFF</sequence>
<dbReference type="InterPro" id="IPR000727">
    <property type="entry name" value="T_SNARE_dom"/>
</dbReference>
<keyword evidence="4" id="KW-1133">Transmembrane helix</keyword>
<evidence type="ECO:0000313" key="10">
    <source>
        <dbReference type="Proteomes" id="UP000694727"/>
    </source>
</evidence>
<feature type="coiled-coil region" evidence="7">
    <location>
        <begin position="39"/>
        <end position="108"/>
    </location>
</feature>
<dbReference type="GO" id="GO:0016020">
    <property type="term" value="C:membrane"/>
    <property type="evidence" value="ECO:0007669"/>
    <property type="project" value="UniProtKB-SubCell"/>
</dbReference>
<evidence type="ECO:0000256" key="3">
    <source>
        <dbReference type="ARBA" id="ARBA00022692"/>
    </source>
</evidence>
<keyword evidence="3" id="KW-0812">Transmembrane</keyword>